<feature type="region of interest" description="Disordered" evidence="1">
    <location>
        <begin position="327"/>
        <end position="349"/>
    </location>
</feature>
<evidence type="ECO:0000313" key="3">
    <source>
        <dbReference type="EMBL" id="CAE6415506.1"/>
    </source>
</evidence>
<dbReference type="EMBL" id="CAJMWS010000316">
    <property type="protein sequence ID" value="CAE6415506.1"/>
    <property type="molecule type" value="Genomic_DNA"/>
</dbReference>
<accession>A0A8H2X4W6</accession>
<organism evidence="3 4">
    <name type="scientific">Rhizoctonia solani</name>
    <dbReference type="NCBI Taxonomy" id="456999"/>
    <lineage>
        <taxon>Eukaryota</taxon>
        <taxon>Fungi</taxon>
        <taxon>Dikarya</taxon>
        <taxon>Basidiomycota</taxon>
        <taxon>Agaricomycotina</taxon>
        <taxon>Agaricomycetes</taxon>
        <taxon>Cantharellales</taxon>
        <taxon>Ceratobasidiaceae</taxon>
        <taxon>Rhizoctonia</taxon>
    </lineage>
</organism>
<reference evidence="3" key="1">
    <citation type="submission" date="2021-01" db="EMBL/GenBank/DDBJ databases">
        <authorList>
            <person name="Kaushik A."/>
        </authorList>
    </citation>
    <scope>NUCLEOTIDE SEQUENCE</scope>
    <source>
        <strain evidence="3">AG1-1C</strain>
    </source>
</reference>
<keyword evidence="2" id="KW-0472">Membrane</keyword>
<feature type="compositionally biased region" description="Pro residues" evidence="1">
    <location>
        <begin position="404"/>
        <end position="415"/>
    </location>
</feature>
<feature type="region of interest" description="Disordered" evidence="1">
    <location>
        <begin position="366"/>
        <end position="415"/>
    </location>
</feature>
<gene>
    <name evidence="3" type="ORF">RDB_LOCUS76012</name>
</gene>
<dbReference type="Proteomes" id="UP000663846">
    <property type="component" value="Unassembled WGS sequence"/>
</dbReference>
<evidence type="ECO:0000313" key="4">
    <source>
        <dbReference type="Proteomes" id="UP000663846"/>
    </source>
</evidence>
<protein>
    <submittedName>
        <fullName evidence="3">Uncharacterized protein</fullName>
    </submittedName>
</protein>
<comment type="caution">
    <text evidence="3">The sequence shown here is derived from an EMBL/GenBank/DDBJ whole genome shotgun (WGS) entry which is preliminary data.</text>
</comment>
<dbReference type="AlphaFoldDB" id="A0A8H2X4W6"/>
<feature type="transmembrane region" description="Helical" evidence="2">
    <location>
        <begin position="255"/>
        <end position="279"/>
    </location>
</feature>
<feature type="compositionally biased region" description="Pro residues" evidence="1">
    <location>
        <begin position="332"/>
        <end position="341"/>
    </location>
</feature>
<sequence>MSTSNLPPWDPSNFYFDLPGSIPRCSNATWDYESIEGSNPQPKAPYHGVFYAGGYEPYRIQFNNTNLTGKLGWIANLPSDIAFGVSMFDVEDYTSGMLERTVTMTPRAGCNLANPLKPSTLDVEVTGESGQCQMSWVNIKNGTPPYRLEIAPIGRHQKTIHFMTSPLGFVLDMSTGLDYWLAAYDSAGHSAVMGSYKVSVTSDIACLEAASTVTAGRFSTMYPGGTTTFRSSTTGTATATATSAPSNTGGLTRTALIGVAVGAPVAAIIIIALLIWLCYIRHRRRNRSEEKPDAEPSYVYPSAQYAAATTAGTPIAGSYYEASSSGYHSPPVATPYSPPPMSAGNRNTTYTVGDVSTVERSSMALSEKRRHLINPDVHNSGPIDSEPFDPNSLSGPSKTHSELPPSPPAYSAPPP</sequence>
<evidence type="ECO:0000256" key="1">
    <source>
        <dbReference type="SAM" id="MobiDB-lite"/>
    </source>
</evidence>
<evidence type="ECO:0000256" key="2">
    <source>
        <dbReference type="SAM" id="Phobius"/>
    </source>
</evidence>
<keyword evidence="2" id="KW-0812">Transmembrane</keyword>
<name>A0A8H2X4W6_9AGAM</name>
<proteinExistence type="predicted"/>
<keyword evidence="2" id="KW-1133">Transmembrane helix</keyword>